<dbReference type="PRINTS" id="PR00153">
    <property type="entry name" value="CSAPPISMRASE"/>
</dbReference>
<keyword evidence="1 4" id="KW-0413">Isomerase</keyword>
<dbReference type="PROSITE" id="PS50072">
    <property type="entry name" value="CSA_PPIASE_2"/>
    <property type="match status" value="1"/>
</dbReference>
<name>A0A7J6WU50_THATH</name>
<evidence type="ECO:0000313" key="4">
    <source>
        <dbReference type="EMBL" id="KAF5200025.1"/>
    </source>
</evidence>
<dbReference type="Pfam" id="PF00160">
    <property type="entry name" value="Pro_isomerase"/>
    <property type="match status" value="1"/>
</dbReference>
<proteinExistence type="inferred from homology"/>
<comment type="caution">
    <text evidence="4">The sequence shown here is derived from an EMBL/GenBank/DDBJ whole genome shotgun (WGS) entry which is preliminary data.</text>
</comment>
<dbReference type="PANTHER" id="PTHR47269">
    <property type="entry name" value="PEPTIDYL-PROLYL CIS-TRANS ISOMERASE CYP21-4"/>
    <property type="match status" value="1"/>
</dbReference>
<dbReference type="Gene3D" id="2.40.100.10">
    <property type="entry name" value="Cyclophilin-like"/>
    <property type="match status" value="1"/>
</dbReference>
<feature type="transmembrane region" description="Helical" evidence="2">
    <location>
        <begin position="21"/>
        <end position="43"/>
    </location>
</feature>
<evidence type="ECO:0000256" key="1">
    <source>
        <dbReference type="RuleBase" id="RU363019"/>
    </source>
</evidence>
<keyword evidence="1" id="KW-0697">Rotamase</keyword>
<dbReference type="Proteomes" id="UP000554482">
    <property type="component" value="Unassembled WGS sequence"/>
</dbReference>
<dbReference type="InterPro" id="IPR002130">
    <property type="entry name" value="Cyclophilin-type_PPIase_dom"/>
</dbReference>
<dbReference type="OrthoDB" id="271386at2759"/>
<organism evidence="4 5">
    <name type="scientific">Thalictrum thalictroides</name>
    <name type="common">Rue-anemone</name>
    <name type="synonym">Anemone thalictroides</name>
    <dbReference type="NCBI Taxonomy" id="46969"/>
    <lineage>
        <taxon>Eukaryota</taxon>
        <taxon>Viridiplantae</taxon>
        <taxon>Streptophyta</taxon>
        <taxon>Embryophyta</taxon>
        <taxon>Tracheophyta</taxon>
        <taxon>Spermatophyta</taxon>
        <taxon>Magnoliopsida</taxon>
        <taxon>Ranunculales</taxon>
        <taxon>Ranunculaceae</taxon>
        <taxon>Thalictroideae</taxon>
        <taxon>Thalictrum</taxon>
    </lineage>
</organism>
<gene>
    <name evidence="4" type="ORF">FRX31_010390</name>
</gene>
<comment type="similarity">
    <text evidence="1">Belongs to the cyclophilin-type PPIase family.</text>
</comment>
<comment type="catalytic activity">
    <reaction evidence="1">
        <text>[protein]-peptidylproline (omega=180) = [protein]-peptidylproline (omega=0)</text>
        <dbReference type="Rhea" id="RHEA:16237"/>
        <dbReference type="Rhea" id="RHEA-COMP:10747"/>
        <dbReference type="Rhea" id="RHEA-COMP:10748"/>
        <dbReference type="ChEBI" id="CHEBI:83833"/>
        <dbReference type="ChEBI" id="CHEBI:83834"/>
        <dbReference type="EC" id="5.2.1.8"/>
    </reaction>
</comment>
<keyword evidence="2" id="KW-0472">Membrane</keyword>
<dbReference type="PANTHER" id="PTHR47269:SF1">
    <property type="entry name" value="PEPTIDYL-PROLYL CIS-TRANS ISOMERASE CYP21-4"/>
    <property type="match status" value="1"/>
</dbReference>
<dbReference type="CDD" id="cd00317">
    <property type="entry name" value="cyclophilin"/>
    <property type="match status" value="1"/>
</dbReference>
<dbReference type="EMBL" id="JABWDY010011190">
    <property type="protein sequence ID" value="KAF5200025.1"/>
    <property type="molecule type" value="Genomic_DNA"/>
</dbReference>
<keyword evidence="2" id="KW-0812">Transmembrane</keyword>
<dbReference type="SUPFAM" id="SSF50891">
    <property type="entry name" value="Cyclophilin-like"/>
    <property type="match status" value="1"/>
</dbReference>
<sequence length="230" mass="26251">MPRIKPQTLLLQSKKKKGPTRIISVTTIVFASFILVLFLLSLFTTYRYWSQRSRNLGDGLDLEDFDEDGEKFDRPIYAIVDTSKGSIVVELFKEASPEIMDKFFHLCKTGYFKGMLFHRVVKNFVVQAGDFQRVGAAEDWILEVKPQNELMSTKHDAFMLGTSKDIHAHKGFDLFITTAPIPDLNDKLVVFGQVIKGEDVVQEIEEVDTDKLYRPKSSIGIVNISLRRQS</sequence>
<dbReference type="GO" id="GO:0003755">
    <property type="term" value="F:peptidyl-prolyl cis-trans isomerase activity"/>
    <property type="evidence" value="ECO:0007669"/>
    <property type="project" value="UniProtKB-UniRule"/>
</dbReference>
<dbReference type="EC" id="5.2.1.8" evidence="1"/>
<evidence type="ECO:0000259" key="3">
    <source>
        <dbReference type="PROSITE" id="PS50072"/>
    </source>
</evidence>
<reference evidence="4 5" key="1">
    <citation type="submission" date="2020-06" db="EMBL/GenBank/DDBJ databases">
        <title>Transcriptomic and genomic resources for Thalictrum thalictroides and T. hernandezii: Facilitating candidate gene discovery in an emerging model plant lineage.</title>
        <authorList>
            <person name="Arias T."/>
            <person name="Riano-Pachon D.M."/>
            <person name="Di Stilio V.S."/>
        </authorList>
    </citation>
    <scope>NUCLEOTIDE SEQUENCE [LARGE SCALE GENOMIC DNA]</scope>
    <source>
        <strain evidence="5">cv. WT478/WT964</strain>
        <tissue evidence="4">Leaves</tissue>
    </source>
</reference>
<evidence type="ECO:0000313" key="5">
    <source>
        <dbReference type="Proteomes" id="UP000554482"/>
    </source>
</evidence>
<evidence type="ECO:0000256" key="2">
    <source>
        <dbReference type="SAM" id="Phobius"/>
    </source>
</evidence>
<protein>
    <recommendedName>
        <fullName evidence="1">Peptidyl-prolyl cis-trans isomerase</fullName>
        <shortName evidence="1">PPIase</shortName>
        <ecNumber evidence="1">5.2.1.8</ecNumber>
    </recommendedName>
</protein>
<feature type="domain" description="PPIase cyclophilin-type" evidence="3">
    <location>
        <begin position="85"/>
        <end position="226"/>
    </location>
</feature>
<accession>A0A7J6WU50</accession>
<keyword evidence="2" id="KW-1133">Transmembrane helix</keyword>
<dbReference type="AlphaFoldDB" id="A0A7J6WU50"/>
<dbReference type="InterPro" id="IPR029000">
    <property type="entry name" value="Cyclophilin-like_dom_sf"/>
</dbReference>
<keyword evidence="5" id="KW-1185">Reference proteome</keyword>
<comment type="function">
    <text evidence="1">PPIases accelerate the folding of proteins. It catalyzes the cis-trans isomerization of proline imidic peptide bonds in oligopeptides.</text>
</comment>